<organism evidence="1 2">
    <name type="scientific">Rhodococcus artemisiae</name>
    <dbReference type="NCBI Taxonomy" id="714159"/>
    <lineage>
        <taxon>Bacteria</taxon>
        <taxon>Bacillati</taxon>
        <taxon>Actinomycetota</taxon>
        <taxon>Actinomycetes</taxon>
        <taxon>Mycobacteriales</taxon>
        <taxon>Nocardiaceae</taxon>
        <taxon>Rhodococcus</taxon>
    </lineage>
</organism>
<dbReference type="RefSeq" id="WP_330134159.1">
    <property type="nucleotide sequence ID" value="NZ_JAUTXY010000006.1"/>
</dbReference>
<reference evidence="1 2" key="1">
    <citation type="submission" date="2023-07" db="EMBL/GenBank/DDBJ databases">
        <authorList>
            <person name="Girao M."/>
            <person name="Carvalho M.F."/>
        </authorList>
    </citation>
    <scope>NUCLEOTIDE SEQUENCE [LARGE SCALE GENOMIC DNA]</scope>
    <source>
        <strain evidence="1 2">YIM65754</strain>
    </source>
</reference>
<dbReference type="EMBL" id="JAUTXY010000006">
    <property type="protein sequence ID" value="MEE2058931.1"/>
    <property type="molecule type" value="Genomic_DNA"/>
</dbReference>
<comment type="caution">
    <text evidence="1">The sequence shown here is derived from an EMBL/GenBank/DDBJ whole genome shotgun (WGS) entry which is preliminary data.</text>
</comment>
<evidence type="ECO:0000313" key="1">
    <source>
        <dbReference type="EMBL" id="MEE2058931.1"/>
    </source>
</evidence>
<protein>
    <recommendedName>
        <fullName evidence="3">IrrE N-terminal-like domain-containing protein</fullName>
    </recommendedName>
</protein>
<proteinExistence type="predicted"/>
<evidence type="ECO:0008006" key="3">
    <source>
        <dbReference type="Google" id="ProtNLM"/>
    </source>
</evidence>
<sequence length="130" mass="14965">MNVRFTDLAACGKRGRLTEDGIEIEQTSSQTERREALVHELNHYNRGPAPDHPHFGPLEERIVDRLTAEHLIGLDDLVDALLWSGGHVTHDVAEALWVKLDTLHTRVRTLTEKERAYITRELARRQPWNN</sequence>
<evidence type="ECO:0000313" key="2">
    <source>
        <dbReference type="Proteomes" id="UP001336020"/>
    </source>
</evidence>
<keyword evidence="2" id="KW-1185">Reference proteome</keyword>
<name>A0ABU7LBK3_9NOCA</name>
<accession>A0ABU7LBK3</accession>
<gene>
    <name evidence="1" type="ORF">Q7514_15530</name>
</gene>
<dbReference type="Proteomes" id="UP001336020">
    <property type="component" value="Unassembled WGS sequence"/>
</dbReference>